<comment type="function">
    <text evidence="5">Required for synthesis of 60S ribosomal subunits and the transport of pre-ribosomes from the nucleoplasm to the cytoplasm.</text>
</comment>
<sequence length="680" mass="77179">MAPSRTTKRRRVSPPADEGSGSQAKKDFYSNAAEWDLEQDYERRPRKLGKKDKERTRLPIKTAEGFQNVEEDEPEAAEETDSFLGTDDDDEGELPDADEGIEEEPEEEKPKIPLKIQIIQAKEEIAKAATLINEDPEEHLSSFKTMAEMVEKGSHVAIKKLALAAQAAIYKDVIPGYRIRPLSDEDMSGKISKEVRKLRTFEQTLVSGYKNYVNTLSELTKPAKKGQAEVDASLKSIAINCACSLILSVPHFNFRSELLKILINRLARKKVDDDFIKCRDTLEDVFHRDDDGIVSLEAVRMLSKMMKARDYNIQESVLDTFLHLRLLSEFSSKASRDRVDRGEDEENNFGGKKPKQKKEFRTKRDRKLQKERKAVEKDMKQADALVSHEERDKNQAETLKLVFGIYFRILKQRIPNLMGPVLEGLAKYAHLINQDFFGDLLEALKELIGHADQSELEGDDEEADNDEDETTTRDAQREALLCTVTAFALLEGQDASKAAATLHLDLSFFIKQLYRCLYSLSVNPDIEFNPNKSLRLPDPNMPDHSSYRSRNKVNFQTPTVLLLRCISSTLLSRAHGTPPSVRLGSFTKRLMTTSLQVPEKSAIATLALLNQVAKHHARRISPLWHSEERKGDGVFNPYAQDVEATNVFAGTVWEGELLRNHYCPQVRDAVVDMEKMISRK</sequence>
<evidence type="ECO:0000256" key="2">
    <source>
        <dbReference type="ARBA" id="ARBA00007797"/>
    </source>
</evidence>
<dbReference type="InterPro" id="IPR016903">
    <property type="entry name" value="Nucleolar_cplx-assoc_3"/>
</dbReference>
<accession>A0A2I2GEI3</accession>
<dbReference type="PIRSF" id="PIRSF028977">
    <property type="entry name" value="Nucleolar_complex_p3"/>
    <property type="match status" value="1"/>
</dbReference>
<keyword evidence="4" id="KW-0539">Nucleus</keyword>
<feature type="region of interest" description="Disordered" evidence="6">
    <location>
        <begin position="1"/>
        <end position="110"/>
    </location>
</feature>
<keyword evidence="5" id="KW-0690">Ribosome biogenesis</keyword>
<feature type="region of interest" description="Disordered" evidence="6">
    <location>
        <begin position="337"/>
        <end position="390"/>
    </location>
</feature>
<keyword evidence="3" id="KW-0175">Coiled coil</keyword>
<dbReference type="STRING" id="1392250.A0A2I2GEI3"/>
<organism evidence="9 10">
    <name type="scientific">Aspergillus steynii IBT 23096</name>
    <dbReference type="NCBI Taxonomy" id="1392250"/>
    <lineage>
        <taxon>Eukaryota</taxon>
        <taxon>Fungi</taxon>
        <taxon>Dikarya</taxon>
        <taxon>Ascomycota</taxon>
        <taxon>Pezizomycotina</taxon>
        <taxon>Eurotiomycetes</taxon>
        <taxon>Eurotiomycetidae</taxon>
        <taxon>Eurotiales</taxon>
        <taxon>Aspergillaceae</taxon>
        <taxon>Aspergillus</taxon>
        <taxon>Aspergillus subgen. Circumdati</taxon>
    </lineage>
</organism>
<evidence type="ECO:0000256" key="1">
    <source>
        <dbReference type="ARBA" id="ARBA00004604"/>
    </source>
</evidence>
<dbReference type="GO" id="GO:0005730">
    <property type="term" value="C:nucleolus"/>
    <property type="evidence" value="ECO:0007669"/>
    <property type="project" value="UniProtKB-SubCell"/>
</dbReference>
<feature type="compositionally biased region" description="Acidic residues" evidence="6">
    <location>
        <begin position="69"/>
        <end position="107"/>
    </location>
</feature>
<dbReference type="GO" id="GO:0042254">
    <property type="term" value="P:ribosome biogenesis"/>
    <property type="evidence" value="ECO:0007669"/>
    <property type="project" value="UniProtKB-KW"/>
</dbReference>
<reference evidence="9 10" key="1">
    <citation type="submission" date="2016-12" db="EMBL/GenBank/DDBJ databases">
        <title>The genomes of Aspergillus section Nigri reveals drivers in fungal speciation.</title>
        <authorList>
            <consortium name="DOE Joint Genome Institute"/>
            <person name="Vesth T.C."/>
            <person name="Nybo J."/>
            <person name="Theobald S."/>
            <person name="Brandl J."/>
            <person name="Frisvad J.C."/>
            <person name="Nielsen K.F."/>
            <person name="Lyhne E.K."/>
            <person name="Kogle M.E."/>
            <person name="Kuo A."/>
            <person name="Riley R."/>
            <person name="Clum A."/>
            <person name="Nolan M."/>
            <person name="Lipzen A."/>
            <person name="Salamov A."/>
            <person name="Henrissat B."/>
            <person name="Wiebenga A."/>
            <person name="De Vries R.P."/>
            <person name="Grigoriev I.V."/>
            <person name="Mortensen U.H."/>
            <person name="Andersen M.R."/>
            <person name="Baker S.E."/>
        </authorList>
    </citation>
    <scope>NUCLEOTIDE SEQUENCE [LARGE SCALE GENOMIC DNA]</scope>
    <source>
        <strain evidence="9 10">IBT 23096</strain>
    </source>
</reference>
<dbReference type="GO" id="GO:0006270">
    <property type="term" value="P:DNA replication initiation"/>
    <property type="evidence" value="ECO:0007669"/>
    <property type="project" value="TreeGrafter"/>
</dbReference>
<feature type="compositionally biased region" description="Basic and acidic residues" evidence="6">
    <location>
        <begin position="371"/>
        <end position="390"/>
    </location>
</feature>
<evidence type="ECO:0000259" key="7">
    <source>
        <dbReference type="Pfam" id="PF03914"/>
    </source>
</evidence>
<dbReference type="RefSeq" id="XP_024706553.1">
    <property type="nucleotide sequence ID" value="XM_024849131.1"/>
</dbReference>
<comment type="similarity">
    <text evidence="2 5">Belongs to the CBF/MAK21 family.</text>
</comment>
<dbReference type="PANTHER" id="PTHR14428">
    <property type="entry name" value="NUCLEOLAR COMPLEX PROTEIN 3"/>
    <property type="match status" value="1"/>
</dbReference>
<dbReference type="Proteomes" id="UP000234275">
    <property type="component" value="Unassembled WGS sequence"/>
</dbReference>
<feature type="domain" description="Nucleolar complex-associated protein 3 N-terminal" evidence="8">
    <location>
        <begin position="120"/>
        <end position="212"/>
    </location>
</feature>
<protein>
    <recommendedName>
        <fullName evidence="5">Nucleolar complex-associated protein 3</fullName>
    </recommendedName>
</protein>
<dbReference type="OrthoDB" id="10263597at2759"/>
<feature type="compositionally biased region" description="Basic residues" evidence="6">
    <location>
        <begin position="352"/>
        <end position="370"/>
    </location>
</feature>
<evidence type="ECO:0000313" key="9">
    <source>
        <dbReference type="EMBL" id="PLB51251.1"/>
    </source>
</evidence>
<evidence type="ECO:0000256" key="6">
    <source>
        <dbReference type="SAM" id="MobiDB-lite"/>
    </source>
</evidence>
<dbReference type="VEuPathDB" id="FungiDB:P170DRAFT_436318"/>
<dbReference type="Pfam" id="PF03914">
    <property type="entry name" value="CBF"/>
    <property type="match status" value="1"/>
</dbReference>
<gene>
    <name evidence="9" type="ORF">P170DRAFT_436318</name>
</gene>
<evidence type="ECO:0000259" key="8">
    <source>
        <dbReference type="Pfam" id="PF07540"/>
    </source>
</evidence>
<dbReference type="GeneID" id="36556830"/>
<feature type="region of interest" description="Disordered" evidence="6">
    <location>
        <begin position="452"/>
        <end position="473"/>
    </location>
</feature>
<evidence type="ECO:0000313" key="10">
    <source>
        <dbReference type="Proteomes" id="UP000234275"/>
    </source>
</evidence>
<comment type="subcellular location">
    <subcellularLocation>
        <location evidence="1 5">Nucleus</location>
        <location evidence="1 5">Nucleolus</location>
    </subcellularLocation>
</comment>
<dbReference type="AlphaFoldDB" id="A0A2I2GEI3"/>
<dbReference type="InterPro" id="IPR016024">
    <property type="entry name" value="ARM-type_fold"/>
</dbReference>
<feature type="domain" description="CCAAT-binding factor" evidence="7">
    <location>
        <begin position="479"/>
        <end position="669"/>
    </location>
</feature>
<evidence type="ECO:0000256" key="4">
    <source>
        <dbReference type="ARBA" id="ARBA00023242"/>
    </source>
</evidence>
<proteinExistence type="inferred from homology"/>
<comment type="caution">
    <text evidence="9">The sequence shown here is derived from an EMBL/GenBank/DDBJ whole genome shotgun (WGS) entry which is preliminary data.</text>
</comment>
<dbReference type="SUPFAM" id="SSF48371">
    <property type="entry name" value="ARM repeat"/>
    <property type="match status" value="1"/>
</dbReference>
<keyword evidence="10" id="KW-1185">Reference proteome</keyword>
<dbReference type="EMBL" id="MSFO01000003">
    <property type="protein sequence ID" value="PLB51251.1"/>
    <property type="molecule type" value="Genomic_DNA"/>
</dbReference>
<dbReference type="InterPro" id="IPR005612">
    <property type="entry name" value="CCAAT-binding_factor"/>
</dbReference>
<dbReference type="PANTHER" id="PTHR14428:SF5">
    <property type="entry name" value="NUCLEOLAR COMPLEX PROTEIN 3 HOMOLOG"/>
    <property type="match status" value="1"/>
</dbReference>
<feature type="compositionally biased region" description="Acidic residues" evidence="6">
    <location>
        <begin position="454"/>
        <end position="469"/>
    </location>
</feature>
<feature type="compositionally biased region" description="Basic residues" evidence="6">
    <location>
        <begin position="1"/>
        <end position="12"/>
    </location>
</feature>
<dbReference type="GO" id="GO:0003682">
    <property type="term" value="F:chromatin binding"/>
    <property type="evidence" value="ECO:0007669"/>
    <property type="project" value="TreeGrafter"/>
</dbReference>
<name>A0A2I2GEI3_9EURO</name>
<dbReference type="InterPro" id="IPR011501">
    <property type="entry name" value="Noc3_N"/>
</dbReference>
<dbReference type="Pfam" id="PF07540">
    <property type="entry name" value="NOC3p"/>
    <property type="match status" value="1"/>
</dbReference>
<evidence type="ECO:0000256" key="3">
    <source>
        <dbReference type="ARBA" id="ARBA00023054"/>
    </source>
</evidence>
<evidence type="ECO:0000256" key="5">
    <source>
        <dbReference type="PIRNR" id="PIRNR028977"/>
    </source>
</evidence>